<proteinExistence type="inferred from homology"/>
<keyword evidence="3" id="KW-1185">Reference proteome</keyword>
<comment type="caution">
    <text evidence="2">The sequence shown here is derived from an EMBL/GenBank/DDBJ whole genome shotgun (WGS) entry which is preliminary data.</text>
</comment>
<comment type="similarity">
    <text evidence="1">Belongs to the BtpA family.</text>
</comment>
<reference evidence="2 3" key="1">
    <citation type="submission" date="2019-02" db="EMBL/GenBank/DDBJ databases">
        <title>Sequencing the genomes of 1000 actinobacteria strains.</title>
        <authorList>
            <person name="Klenk H.-P."/>
        </authorList>
    </citation>
    <scope>NUCLEOTIDE SEQUENCE [LARGE SCALE GENOMIC DNA]</scope>
    <source>
        <strain evidence="2 3">DSM 18319</strain>
    </source>
</reference>
<dbReference type="EMBL" id="SHLC01000001">
    <property type="protein sequence ID" value="RZU65391.1"/>
    <property type="molecule type" value="Genomic_DNA"/>
</dbReference>
<evidence type="ECO:0008006" key="4">
    <source>
        <dbReference type="Google" id="ProtNLM"/>
    </source>
</evidence>
<dbReference type="Pfam" id="PF03437">
    <property type="entry name" value="BtpA"/>
    <property type="match status" value="1"/>
</dbReference>
<dbReference type="PANTHER" id="PTHR21381">
    <property type="entry name" value="ZGC:162297"/>
    <property type="match status" value="1"/>
</dbReference>
<dbReference type="AlphaFoldDB" id="A0A4Q8AMP5"/>
<gene>
    <name evidence="2" type="ORF">EV379_1724</name>
</gene>
<evidence type="ECO:0000313" key="2">
    <source>
        <dbReference type="EMBL" id="RZU65391.1"/>
    </source>
</evidence>
<sequence length="260" mass="27795">MNELTNDMTQETAPAASWRALFSTPKPVLAMLHLGGEDQAERLSRARRETAVLVDGGVDAVIVENYFGDVDDVRRVLDALSNGAVPPVIGLNVLRDTERAFALADEFPVAFVQIDSVAGHLAPDDDAEYAERLAERRAASRALVFGGVRFKYQPVNSGRPEAEDLALGAQRSDAIVVTGDGTGVETALSKIERFREALGPSYPLIVGAGVTDENAAAQLLHADAAIVGSFFKDSYRDTGVVDADHVARFMTAVARVRSGL</sequence>
<accession>A0A4Q8AMP5</accession>
<evidence type="ECO:0000256" key="1">
    <source>
        <dbReference type="ARBA" id="ARBA00006007"/>
    </source>
</evidence>
<dbReference type="InterPro" id="IPR005137">
    <property type="entry name" value="BtpA"/>
</dbReference>
<name>A0A4Q8AMP5_9MICO</name>
<dbReference type="Proteomes" id="UP000291483">
    <property type="component" value="Unassembled WGS sequence"/>
</dbReference>
<dbReference type="SUPFAM" id="SSF51366">
    <property type="entry name" value="Ribulose-phoshate binding barrel"/>
    <property type="match status" value="1"/>
</dbReference>
<evidence type="ECO:0000313" key="3">
    <source>
        <dbReference type="Proteomes" id="UP000291483"/>
    </source>
</evidence>
<dbReference type="PANTHER" id="PTHR21381:SF3">
    <property type="entry name" value="SGC REGION PROTEIN SGCQ-RELATED"/>
    <property type="match status" value="1"/>
</dbReference>
<dbReference type="InterPro" id="IPR011060">
    <property type="entry name" value="RibuloseP-bd_barrel"/>
</dbReference>
<protein>
    <recommendedName>
        <fullName evidence="4">Membrane biogenesis protein</fullName>
    </recommendedName>
</protein>
<organism evidence="2 3">
    <name type="scientific">Microterricola gilva</name>
    <dbReference type="NCBI Taxonomy" id="393267"/>
    <lineage>
        <taxon>Bacteria</taxon>
        <taxon>Bacillati</taxon>
        <taxon>Actinomycetota</taxon>
        <taxon>Actinomycetes</taxon>
        <taxon>Micrococcales</taxon>
        <taxon>Microbacteriaceae</taxon>
        <taxon>Microterricola</taxon>
    </lineage>
</organism>